<proteinExistence type="predicted"/>
<evidence type="ECO:0000313" key="1">
    <source>
        <dbReference type="EMBL" id="KKK57314.1"/>
    </source>
</evidence>
<dbReference type="AlphaFoldDB" id="A0A0F8YT77"/>
<name>A0A0F8YT77_9ZZZZ</name>
<feature type="non-terminal residue" evidence="1">
    <location>
        <position position="90"/>
    </location>
</feature>
<dbReference type="EMBL" id="LAZR01064547">
    <property type="protein sequence ID" value="KKK57314.1"/>
    <property type="molecule type" value="Genomic_DNA"/>
</dbReference>
<sequence>MKLTKVQEKKLQKTIKTLKDNTIDVLINDGIFVEIAREVLFETRNHFYTDSNLSNYYGYRVRANRVIPFDEKDGILRRSIEIEFKEMDTA</sequence>
<protein>
    <submittedName>
        <fullName evidence="1">Uncharacterized protein</fullName>
    </submittedName>
</protein>
<accession>A0A0F8YT77</accession>
<reference evidence="1" key="1">
    <citation type="journal article" date="2015" name="Nature">
        <title>Complex archaea that bridge the gap between prokaryotes and eukaryotes.</title>
        <authorList>
            <person name="Spang A."/>
            <person name="Saw J.H."/>
            <person name="Jorgensen S.L."/>
            <person name="Zaremba-Niedzwiedzka K."/>
            <person name="Martijn J."/>
            <person name="Lind A.E."/>
            <person name="van Eijk R."/>
            <person name="Schleper C."/>
            <person name="Guy L."/>
            <person name="Ettema T.J."/>
        </authorList>
    </citation>
    <scope>NUCLEOTIDE SEQUENCE</scope>
</reference>
<comment type="caution">
    <text evidence="1">The sequence shown here is derived from an EMBL/GenBank/DDBJ whole genome shotgun (WGS) entry which is preliminary data.</text>
</comment>
<organism evidence="1">
    <name type="scientific">marine sediment metagenome</name>
    <dbReference type="NCBI Taxonomy" id="412755"/>
    <lineage>
        <taxon>unclassified sequences</taxon>
        <taxon>metagenomes</taxon>
        <taxon>ecological metagenomes</taxon>
    </lineage>
</organism>
<gene>
    <name evidence="1" type="ORF">LCGC14_3055730</name>
</gene>